<accession>A0A286ECT5</accession>
<dbReference type="PANTHER" id="PTHR13061">
    <property type="entry name" value="DYNACTIN SUBUNIT P25"/>
    <property type="match status" value="1"/>
</dbReference>
<reference evidence="1 2" key="1">
    <citation type="submission" date="2017-09" db="EMBL/GenBank/DDBJ databases">
        <authorList>
            <person name="Ehlers B."/>
            <person name="Leendertz F.H."/>
        </authorList>
    </citation>
    <scope>NUCLEOTIDE SEQUENCE [LARGE SCALE GENOMIC DNA]</scope>
    <source>
        <strain evidence="1 2">DSM 16848</strain>
    </source>
</reference>
<dbReference type="InterPro" id="IPR050484">
    <property type="entry name" value="Transf_Hexapept/Carb_Anhydrase"/>
</dbReference>
<dbReference type="InterPro" id="IPR011004">
    <property type="entry name" value="Trimer_LpxA-like_sf"/>
</dbReference>
<dbReference type="SUPFAM" id="SSF51161">
    <property type="entry name" value="Trimeric LpxA-like enzymes"/>
    <property type="match status" value="1"/>
</dbReference>
<organism evidence="1 2">
    <name type="scientific">Alysiella filiformis DSM 16848</name>
    <dbReference type="NCBI Taxonomy" id="1120981"/>
    <lineage>
        <taxon>Bacteria</taxon>
        <taxon>Pseudomonadati</taxon>
        <taxon>Pseudomonadota</taxon>
        <taxon>Betaproteobacteria</taxon>
        <taxon>Neisseriales</taxon>
        <taxon>Neisseriaceae</taxon>
        <taxon>Alysiella</taxon>
    </lineage>
</organism>
<dbReference type="Proteomes" id="UP000219669">
    <property type="component" value="Unassembled WGS sequence"/>
</dbReference>
<dbReference type="PANTHER" id="PTHR13061:SF56">
    <property type="entry name" value="PROTEIN YRDA"/>
    <property type="match status" value="1"/>
</dbReference>
<dbReference type="EMBL" id="OCNF01000010">
    <property type="protein sequence ID" value="SOD68732.1"/>
    <property type="molecule type" value="Genomic_DNA"/>
</dbReference>
<dbReference type="Gene3D" id="2.160.10.10">
    <property type="entry name" value="Hexapeptide repeat proteins"/>
    <property type="match status" value="1"/>
</dbReference>
<dbReference type="GO" id="GO:0016740">
    <property type="term" value="F:transferase activity"/>
    <property type="evidence" value="ECO:0007669"/>
    <property type="project" value="UniProtKB-KW"/>
</dbReference>
<evidence type="ECO:0000313" key="1">
    <source>
        <dbReference type="EMBL" id="SOD68732.1"/>
    </source>
</evidence>
<dbReference type="CDD" id="cd04645">
    <property type="entry name" value="LbH_gamma_CA_like"/>
    <property type="match status" value="1"/>
</dbReference>
<dbReference type="InterPro" id="IPR001451">
    <property type="entry name" value="Hexapep"/>
</dbReference>
<gene>
    <name evidence="1" type="ORF">SAMN02746062_01377</name>
</gene>
<dbReference type="OrthoDB" id="9803036at2"/>
<dbReference type="InterPro" id="IPR047324">
    <property type="entry name" value="LbH_gamma_CA-like"/>
</dbReference>
<dbReference type="RefSeq" id="WP_097114409.1">
    <property type="nucleotide sequence ID" value="NZ_CP083931.1"/>
</dbReference>
<dbReference type="AlphaFoldDB" id="A0A286ECT5"/>
<proteinExistence type="predicted"/>
<protein>
    <submittedName>
        <fullName evidence="1">Carbonic anhydrase or acetyltransferase, isoleucine patch superfamily</fullName>
    </submittedName>
</protein>
<keyword evidence="2" id="KW-1185">Reference proteome</keyword>
<evidence type="ECO:0000313" key="2">
    <source>
        <dbReference type="Proteomes" id="UP000219669"/>
    </source>
</evidence>
<dbReference type="Pfam" id="PF00132">
    <property type="entry name" value="Hexapep"/>
    <property type="match status" value="1"/>
</dbReference>
<keyword evidence="1" id="KW-0808">Transferase</keyword>
<name>A0A286ECT5_9NEIS</name>
<sequence>MPLRPYKDSFPRIADNAFVDETAVIIGDVEIGEQSSIWVYAVLRGDVNRIQIGKRTSIQDMSMIHVTHKSAKKPEGSPTIIGDDVTVGHHVMLHGCTIGNRVLVGMGATILDDVVVEDDVIIGAGSLVPPRKRLESGYMYMGAPVQKVRPLTDAEREHLLYSSSNYVRWGGEYLAQQQEEK</sequence>